<dbReference type="AlphaFoldDB" id="A0A9J7AM93"/>
<feature type="domain" description="Erythromycin biosynthesis protein CIII-like C-terminal" evidence="1">
    <location>
        <begin position="293"/>
        <end position="348"/>
    </location>
</feature>
<dbReference type="KEGG" id="naci:NUH88_12765"/>
<gene>
    <name evidence="2" type="ORF">NUH88_12765</name>
</gene>
<evidence type="ECO:0000313" key="3">
    <source>
        <dbReference type="Proteomes" id="UP001060336"/>
    </source>
</evidence>
<accession>A0A9J7AM93</accession>
<evidence type="ECO:0000259" key="1">
    <source>
        <dbReference type="Pfam" id="PF06722"/>
    </source>
</evidence>
<organism evidence="2 3">
    <name type="scientific">Nisaea acidiphila</name>
    <dbReference type="NCBI Taxonomy" id="1862145"/>
    <lineage>
        <taxon>Bacteria</taxon>
        <taxon>Pseudomonadati</taxon>
        <taxon>Pseudomonadota</taxon>
        <taxon>Alphaproteobacteria</taxon>
        <taxon>Rhodospirillales</taxon>
        <taxon>Thalassobaculaceae</taxon>
        <taxon>Nisaea</taxon>
    </lineage>
</organism>
<keyword evidence="3" id="KW-1185">Reference proteome</keyword>
<protein>
    <recommendedName>
        <fullName evidence="1">Erythromycin biosynthesis protein CIII-like C-terminal domain-containing protein</fullName>
    </recommendedName>
</protein>
<dbReference type="Gene3D" id="3.40.50.2000">
    <property type="entry name" value="Glycogen Phosphorylase B"/>
    <property type="match status" value="2"/>
</dbReference>
<dbReference type="InterPro" id="IPR010610">
    <property type="entry name" value="EryCIII-like_C"/>
</dbReference>
<dbReference type="Proteomes" id="UP001060336">
    <property type="component" value="Chromosome"/>
</dbReference>
<dbReference type="GO" id="GO:0016757">
    <property type="term" value="F:glycosyltransferase activity"/>
    <property type="evidence" value="ECO:0007669"/>
    <property type="project" value="UniProtKB-ARBA"/>
</dbReference>
<sequence>MRILFGWEFGAGLGHVNRIKPIARAFRDQGAEIFLALQEQERADAFWNPSTARLPDGYHLLPIPNWRMPSDPKARQIPTHSFADVLNLIGYGSEIGFAARLESWTGLLSAVSPDLVIGDFSPTLNIAARGRIPSLTIGNGYTMPPGGRELPPIRPWQSKLEKFSKTHEANLLGIINKVLRLRGEPQLAFLSDAFHGDRSFPLTLPIVDPYAEHRQSATLPPFNMPRDISPLPANERSDDSVFFYMPRNHPSLKTVMDALKRSNLPVTAFISGIGSDQARQISTASFQVSPTPLPFNEVMPKARLLVHHGGLSTAVAGAMAGTPQAIVPWNLEHLVTARRIEALGGIKLINNPDKEFPGKALGQLFVKLARDTGLAKQALAAAKSVDLGDPDMTLRTIVDAGMELSRTPAP</sequence>
<evidence type="ECO:0000313" key="2">
    <source>
        <dbReference type="EMBL" id="UUX48287.1"/>
    </source>
</evidence>
<proteinExistence type="predicted"/>
<dbReference type="Pfam" id="PF06722">
    <property type="entry name" value="EryCIII-like_C"/>
    <property type="match status" value="1"/>
</dbReference>
<dbReference type="EMBL" id="CP102480">
    <property type="protein sequence ID" value="UUX48287.1"/>
    <property type="molecule type" value="Genomic_DNA"/>
</dbReference>
<dbReference type="SUPFAM" id="SSF53756">
    <property type="entry name" value="UDP-Glycosyltransferase/glycogen phosphorylase"/>
    <property type="match status" value="1"/>
</dbReference>
<name>A0A9J7AM93_9PROT</name>
<reference evidence="2" key="1">
    <citation type="submission" date="2022-08" db="EMBL/GenBank/DDBJ databases">
        <title>Nisaea acidiphila sp. nov., isolated from a marine algal debris and emended description of the genus Nisaea Urios et al. 2008.</title>
        <authorList>
            <person name="Kwon K."/>
        </authorList>
    </citation>
    <scope>NUCLEOTIDE SEQUENCE</scope>
    <source>
        <strain evidence="2">MEBiC11861</strain>
    </source>
</reference>
<dbReference type="RefSeq" id="WP_257766795.1">
    <property type="nucleotide sequence ID" value="NZ_CP102480.1"/>
</dbReference>